<sequence length="94" mass="10962">MLFLQVTPKAIRLRKRYLDVNKRKTMSKRPKEDCKKSCGSFDKKMPRKCSGETVIRQAKQVSISTLVHGFNLIKYEMKRRRIQNVVADTSTAPF</sequence>
<organism evidence="1 2">
    <name type="scientific">Citrus x changshan-huyou</name>
    <dbReference type="NCBI Taxonomy" id="2935761"/>
    <lineage>
        <taxon>Eukaryota</taxon>
        <taxon>Viridiplantae</taxon>
        <taxon>Streptophyta</taxon>
        <taxon>Embryophyta</taxon>
        <taxon>Tracheophyta</taxon>
        <taxon>Spermatophyta</taxon>
        <taxon>Magnoliopsida</taxon>
        <taxon>eudicotyledons</taxon>
        <taxon>Gunneridae</taxon>
        <taxon>Pentapetalae</taxon>
        <taxon>rosids</taxon>
        <taxon>malvids</taxon>
        <taxon>Sapindales</taxon>
        <taxon>Rutaceae</taxon>
        <taxon>Aurantioideae</taxon>
        <taxon>Citrus</taxon>
    </lineage>
</organism>
<evidence type="ECO:0000313" key="1">
    <source>
        <dbReference type="EMBL" id="KAK9221612.1"/>
    </source>
</evidence>
<dbReference type="AlphaFoldDB" id="A0AAP0MWF6"/>
<accession>A0AAP0MWF6</accession>
<dbReference type="Proteomes" id="UP001428341">
    <property type="component" value="Unassembled WGS sequence"/>
</dbReference>
<gene>
    <name evidence="1" type="ORF">WN944_010039</name>
</gene>
<keyword evidence="2" id="KW-1185">Reference proteome</keyword>
<name>A0AAP0MWF6_9ROSI</name>
<dbReference type="EMBL" id="JBCGBO010000002">
    <property type="protein sequence ID" value="KAK9221612.1"/>
    <property type="molecule type" value="Genomic_DNA"/>
</dbReference>
<protein>
    <submittedName>
        <fullName evidence="1">Uncharacterized protein</fullName>
    </submittedName>
</protein>
<proteinExistence type="predicted"/>
<comment type="caution">
    <text evidence="1">The sequence shown here is derived from an EMBL/GenBank/DDBJ whole genome shotgun (WGS) entry which is preliminary data.</text>
</comment>
<evidence type="ECO:0000313" key="2">
    <source>
        <dbReference type="Proteomes" id="UP001428341"/>
    </source>
</evidence>
<reference evidence="1 2" key="1">
    <citation type="submission" date="2024-05" db="EMBL/GenBank/DDBJ databases">
        <title>Haplotype-resolved chromosome-level genome assembly of Huyou (Citrus changshanensis).</title>
        <authorList>
            <person name="Miao C."/>
            <person name="Chen W."/>
            <person name="Wu Y."/>
            <person name="Wang L."/>
            <person name="Zhao S."/>
            <person name="Grierson D."/>
            <person name="Xu C."/>
            <person name="Chen K."/>
        </authorList>
    </citation>
    <scope>NUCLEOTIDE SEQUENCE [LARGE SCALE GENOMIC DNA]</scope>
    <source>
        <strain evidence="1">01-14</strain>
        <tissue evidence="1">Leaf</tissue>
    </source>
</reference>